<name>A0A7C1B0A3_9BACT</name>
<evidence type="ECO:0000256" key="5">
    <source>
        <dbReference type="ARBA" id="ARBA00022795"/>
    </source>
</evidence>
<keyword evidence="7" id="KW-1006">Bacterial flagellum protein export</keyword>
<dbReference type="GO" id="GO:0005829">
    <property type="term" value="C:cytosol"/>
    <property type="evidence" value="ECO:0007669"/>
    <property type="project" value="TreeGrafter"/>
</dbReference>
<evidence type="ECO:0000256" key="7">
    <source>
        <dbReference type="ARBA" id="ARBA00023225"/>
    </source>
</evidence>
<dbReference type="Proteomes" id="UP000886355">
    <property type="component" value="Unassembled WGS sequence"/>
</dbReference>
<evidence type="ECO:0000256" key="8">
    <source>
        <dbReference type="SAM" id="MobiDB-lite"/>
    </source>
</evidence>
<reference evidence="10" key="1">
    <citation type="journal article" date="2020" name="mSystems">
        <title>Genome- and Community-Level Interaction Insights into Carbon Utilization and Element Cycling Functions of Hydrothermarchaeota in Hydrothermal Sediment.</title>
        <authorList>
            <person name="Zhou Z."/>
            <person name="Liu Y."/>
            <person name="Xu W."/>
            <person name="Pan J."/>
            <person name="Luo Z.H."/>
            <person name="Li M."/>
        </authorList>
    </citation>
    <scope>NUCLEOTIDE SEQUENCE [LARGE SCALE GENOMIC DNA]</scope>
    <source>
        <strain evidence="10">HyVt-19</strain>
    </source>
</reference>
<dbReference type="Pfam" id="PF02108">
    <property type="entry name" value="FliH"/>
    <property type="match status" value="1"/>
</dbReference>
<sequence length="294" mass="33701">MPLSKKLIKKGNDLNVKSFALEFFSPKEASREMEKILRKKEDVQTYSFLKFDNDSSVHKEELSTPPLEESDEPNEVQMVQQETSESISSDTVVDSKDHSPDQLEPFVVPNIKQLADEEIAKAREEANRIKQEAFEKGKKEGYEAGFQQGLVEASEITNKLKKTLSSIENLPPQILRDYKRWLIEAAFTVAKHIVQTELTQNRQLYLNMLEKLIKNLEEDTPITIFLNPEDMASLRLSTDLEEWANLQGLTIRFKEDPTLEPGSCRLENDVELLDASLDSCIKEMKRELYAEMGS</sequence>
<evidence type="ECO:0000256" key="4">
    <source>
        <dbReference type="ARBA" id="ARBA00022448"/>
    </source>
</evidence>
<evidence type="ECO:0000259" key="9">
    <source>
        <dbReference type="Pfam" id="PF02108"/>
    </source>
</evidence>
<feature type="domain" description="Flagellar assembly protein FliH/Type III secretion system HrpE" evidence="9">
    <location>
        <begin position="155"/>
        <end position="282"/>
    </location>
</feature>
<feature type="compositionally biased region" description="Polar residues" evidence="8">
    <location>
        <begin position="77"/>
        <end position="92"/>
    </location>
</feature>
<dbReference type="InterPro" id="IPR018035">
    <property type="entry name" value="Flagellar_FliH/T3SS_HrpE"/>
</dbReference>
<keyword evidence="4" id="KW-0813">Transport</keyword>
<evidence type="ECO:0000256" key="6">
    <source>
        <dbReference type="ARBA" id="ARBA00022927"/>
    </source>
</evidence>
<gene>
    <name evidence="10" type="ORF">ENG14_02520</name>
</gene>
<keyword evidence="6" id="KW-0653">Protein transport</keyword>
<accession>A0A7C1B0A3</accession>
<dbReference type="PANTHER" id="PTHR34982">
    <property type="entry name" value="YOP PROTEINS TRANSLOCATION PROTEIN L"/>
    <property type="match status" value="1"/>
</dbReference>
<evidence type="ECO:0000256" key="2">
    <source>
        <dbReference type="ARBA" id="ARBA00006602"/>
    </source>
</evidence>
<feature type="region of interest" description="Disordered" evidence="8">
    <location>
        <begin position="55"/>
        <end position="100"/>
    </location>
</feature>
<comment type="caution">
    <text evidence="10">The sequence shown here is derived from an EMBL/GenBank/DDBJ whole genome shotgun (WGS) entry which is preliminary data.</text>
</comment>
<protein>
    <recommendedName>
        <fullName evidence="3">Flagellar assembly protein FliH</fullName>
    </recommendedName>
</protein>
<dbReference type="EMBL" id="DQZW01000119">
    <property type="protein sequence ID" value="HDL89760.1"/>
    <property type="molecule type" value="Genomic_DNA"/>
</dbReference>
<evidence type="ECO:0000256" key="3">
    <source>
        <dbReference type="ARBA" id="ARBA00016507"/>
    </source>
</evidence>
<organism evidence="10">
    <name type="scientific">Thermodesulforhabdus norvegica</name>
    <dbReference type="NCBI Taxonomy" id="39841"/>
    <lineage>
        <taxon>Bacteria</taxon>
        <taxon>Pseudomonadati</taxon>
        <taxon>Thermodesulfobacteriota</taxon>
        <taxon>Syntrophobacteria</taxon>
        <taxon>Syntrophobacterales</taxon>
        <taxon>Thermodesulforhabdaceae</taxon>
        <taxon>Thermodesulforhabdus</taxon>
    </lineage>
</organism>
<dbReference type="PANTHER" id="PTHR34982:SF1">
    <property type="entry name" value="FLAGELLAR ASSEMBLY PROTEIN FLIH"/>
    <property type="match status" value="1"/>
</dbReference>
<proteinExistence type="inferred from homology"/>
<evidence type="ECO:0000313" key="10">
    <source>
        <dbReference type="EMBL" id="HDL89760.1"/>
    </source>
</evidence>
<dbReference type="GO" id="GO:0044781">
    <property type="term" value="P:bacterial-type flagellum organization"/>
    <property type="evidence" value="ECO:0007669"/>
    <property type="project" value="UniProtKB-KW"/>
</dbReference>
<dbReference type="InterPro" id="IPR051472">
    <property type="entry name" value="T3SS_Stator/FliH"/>
</dbReference>
<keyword evidence="5" id="KW-1005">Bacterial flagellum biogenesis</keyword>
<dbReference type="GO" id="GO:0015031">
    <property type="term" value="P:protein transport"/>
    <property type="evidence" value="ECO:0007669"/>
    <property type="project" value="UniProtKB-KW"/>
</dbReference>
<comment type="function">
    <text evidence="1">Needed for flagellar regrowth and assembly.</text>
</comment>
<comment type="similarity">
    <text evidence="2">Belongs to the FliH family.</text>
</comment>
<dbReference type="AlphaFoldDB" id="A0A7C1B0A3"/>
<evidence type="ECO:0000256" key="1">
    <source>
        <dbReference type="ARBA" id="ARBA00003041"/>
    </source>
</evidence>